<evidence type="ECO:0000259" key="3">
    <source>
        <dbReference type="Pfam" id="PF01156"/>
    </source>
</evidence>
<protein>
    <submittedName>
        <fullName evidence="4">(African queen) hypothetical protein</fullName>
    </submittedName>
</protein>
<evidence type="ECO:0000256" key="2">
    <source>
        <dbReference type="SAM" id="MobiDB-lite"/>
    </source>
</evidence>
<evidence type="ECO:0000313" key="5">
    <source>
        <dbReference type="Proteomes" id="UP000789524"/>
    </source>
</evidence>
<dbReference type="Gene3D" id="3.90.245.10">
    <property type="entry name" value="Ribonucleoside hydrolase-like"/>
    <property type="match status" value="2"/>
</dbReference>
<keyword evidence="5" id="KW-1185">Reference proteome</keyword>
<evidence type="ECO:0000313" key="4">
    <source>
        <dbReference type="EMBL" id="CAG9576156.1"/>
    </source>
</evidence>
<dbReference type="PANTHER" id="PTHR46190">
    <property type="entry name" value="SI:CH211-201H21.5-RELATED"/>
    <property type="match status" value="1"/>
</dbReference>
<sequence>MDGNHMNVNPYAPPFSSMGPSGAALFFGRKWWYYNQRRFEFDPRELSQILGVPNRPSHLPEAEAILPGHTLNRPTLGMLKSSLKFPHKELEDGAGVYGGIENLGLKYVLQLLNQYEEKSALRNSVPEKVQQHPTNASSSLEHEMDLSDKETVKVKKINWLYNSKDLYNHIKIDQDAPELNELVPPIEDKDIRQCAGPASDSQKVKKKLIIDHDGGADDAMAIFLAVLYEKYFDGPEVVALTTTFGNVKEDQVFNNSQRILSVADRRDVPIYRGSKVSLIQTIPTDAFFGYDGLGDNEIIELFSPIEAQKDCAAIALIELSKKYQGDLIIVAIGPLTNIALAMKLDPEFLSRLSHIYIGAGHVYGDNYKTAEFNAAMDVEAYYIVTQNGVQEKMTVVPFSQIMDYLPLTQDWRVKQLGSITTKIMKHQNNFERTSINSSLIWCLLDPAVMAIALEETSIVEEIRYSNHTIMTCNADRGRNTNIYSTKENANVALVYKVRKEAYEDFLYSVFSSELKATYSSPKLVIDNDAGADDAMAIFMALLFEKHLNGPKLVALTTGNGNTNEDNVYRNNQRVLKVAKRQDVPIYRGAKASLVITPPITDYFGVDGLGDVGDNDTDLIPAQEQNAILTLIELSKLYEGQLMVVTIGKLTNVAMAIQLDPNFISRLQHLYIGAGHIQSKQESEPEFNAHMDVEAYHIVAQHATPDKVTFLPFSQVKQYLNFTREWRENVLGSIDNEIIKKLNLYERISLQNSEFWQALDPAVVAIATQPQLVKEYKYAKNSISLCGFSPERCLKKVISPIGVYVVRSSLDFYKDPVLER</sequence>
<dbReference type="GO" id="GO:0016799">
    <property type="term" value="F:hydrolase activity, hydrolyzing N-glycosyl compounds"/>
    <property type="evidence" value="ECO:0007669"/>
    <property type="project" value="InterPro"/>
</dbReference>
<evidence type="ECO:0000256" key="1">
    <source>
        <dbReference type="ARBA" id="ARBA00009176"/>
    </source>
</evidence>
<reference evidence="4" key="1">
    <citation type="submission" date="2021-09" db="EMBL/GenBank/DDBJ databases">
        <authorList>
            <person name="Martin H S."/>
        </authorList>
    </citation>
    <scope>NUCLEOTIDE SEQUENCE</scope>
</reference>
<dbReference type="Proteomes" id="UP000789524">
    <property type="component" value="Unassembled WGS sequence"/>
</dbReference>
<dbReference type="Pfam" id="PF01156">
    <property type="entry name" value="IU_nuc_hydro"/>
    <property type="match status" value="2"/>
</dbReference>
<proteinExistence type="inferred from homology"/>
<feature type="domain" description="Inosine/uridine-preferring nucleoside hydrolase" evidence="3">
    <location>
        <begin position="208"/>
        <end position="502"/>
    </location>
</feature>
<dbReference type="EMBL" id="CAKASE010000074">
    <property type="protein sequence ID" value="CAG9576156.1"/>
    <property type="molecule type" value="Genomic_DNA"/>
</dbReference>
<name>A0A8J2QXY7_9NEOP</name>
<dbReference type="InterPro" id="IPR036452">
    <property type="entry name" value="Ribo_hydro-like"/>
</dbReference>
<comment type="caution">
    <text evidence="4">The sequence shown here is derived from an EMBL/GenBank/DDBJ whole genome shotgun (WGS) entry which is preliminary data.</text>
</comment>
<comment type="similarity">
    <text evidence="1">Belongs to the IUNH family.</text>
</comment>
<accession>A0A8J2QXY7</accession>
<dbReference type="InterPro" id="IPR001910">
    <property type="entry name" value="Inosine/uridine_hydrolase_dom"/>
</dbReference>
<organism evidence="4 5">
    <name type="scientific">Danaus chrysippus</name>
    <name type="common">African queen</name>
    <dbReference type="NCBI Taxonomy" id="151541"/>
    <lineage>
        <taxon>Eukaryota</taxon>
        <taxon>Metazoa</taxon>
        <taxon>Ecdysozoa</taxon>
        <taxon>Arthropoda</taxon>
        <taxon>Hexapoda</taxon>
        <taxon>Insecta</taxon>
        <taxon>Pterygota</taxon>
        <taxon>Neoptera</taxon>
        <taxon>Endopterygota</taxon>
        <taxon>Lepidoptera</taxon>
        <taxon>Glossata</taxon>
        <taxon>Ditrysia</taxon>
        <taxon>Papilionoidea</taxon>
        <taxon>Nymphalidae</taxon>
        <taxon>Danainae</taxon>
        <taxon>Danaini</taxon>
        <taxon>Danaina</taxon>
        <taxon>Danaus</taxon>
        <taxon>Anosia</taxon>
    </lineage>
</organism>
<feature type="region of interest" description="Disordered" evidence="2">
    <location>
        <begin position="123"/>
        <end position="144"/>
    </location>
</feature>
<dbReference type="SUPFAM" id="SSF53590">
    <property type="entry name" value="Nucleoside hydrolase"/>
    <property type="match status" value="2"/>
</dbReference>
<dbReference type="AlphaFoldDB" id="A0A8J2QXY7"/>
<dbReference type="PANTHER" id="PTHR46190:SF1">
    <property type="entry name" value="SI:CH211-201H21.5"/>
    <property type="match status" value="1"/>
</dbReference>
<dbReference type="OrthoDB" id="432381at2759"/>
<feature type="domain" description="Inosine/uridine-preferring nucleoside hydrolase" evidence="3">
    <location>
        <begin position="523"/>
        <end position="778"/>
    </location>
</feature>
<gene>
    <name evidence="4" type="ORF">DCHRY22_LOCUS11905</name>
</gene>
<dbReference type="InterPro" id="IPR052775">
    <property type="entry name" value="IUN_hydrolase"/>
</dbReference>